<dbReference type="GO" id="GO:0019236">
    <property type="term" value="P:response to pheromone"/>
    <property type="evidence" value="ECO:0007669"/>
    <property type="project" value="UniProtKB-KW"/>
</dbReference>
<dbReference type="GO" id="GO:0016503">
    <property type="term" value="F:pheromone receptor activity"/>
    <property type="evidence" value="ECO:0007669"/>
    <property type="project" value="InterPro"/>
</dbReference>
<evidence type="ECO:0000256" key="1">
    <source>
        <dbReference type="ARBA" id="ARBA00004651"/>
    </source>
</evidence>
<dbReference type="GO" id="GO:0007606">
    <property type="term" value="P:sensory perception of chemical stimulus"/>
    <property type="evidence" value="ECO:0007669"/>
    <property type="project" value="UniProtKB-ARBA"/>
</dbReference>
<evidence type="ECO:0000256" key="7">
    <source>
        <dbReference type="ARBA" id="ARBA00023040"/>
    </source>
</evidence>
<dbReference type="PROSITE" id="PS50262">
    <property type="entry name" value="G_PROTEIN_RECEP_F1_2"/>
    <property type="match status" value="1"/>
</dbReference>
<evidence type="ECO:0000256" key="11">
    <source>
        <dbReference type="RuleBase" id="RU364061"/>
    </source>
</evidence>
<dbReference type="HOGENOM" id="CLU_058641_3_1_1"/>
<keyword evidence="14" id="KW-1185">Reference proteome</keyword>
<feature type="transmembrane region" description="Helical" evidence="11">
    <location>
        <begin position="190"/>
        <end position="208"/>
    </location>
</feature>
<dbReference type="OMA" id="NISCHCC"/>
<dbReference type="InterPro" id="IPR017452">
    <property type="entry name" value="GPCR_Rhodpsn_7TM"/>
</dbReference>
<reference evidence="13" key="3">
    <citation type="submission" date="2025-09" db="UniProtKB">
        <authorList>
            <consortium name="Ensembl"/>
        </authorList>
    </citation>
    <scope>IDENTIFICATION</scope>
    <source>
        <strain evidence="13">Glennie</strain>
    </source>
</reference>
<dbReference type="FunFam" id="1.20.1070.10:FF:000154">
    <property type="entry name" value="Vomeronasal type-1 receptor"/>
    <property type="match status" value="1"/>
</dbReference>
<evidence type="ECO:0000259" key="12">
    <source>
        <dbReference type="PROSITE" id="PS50262"/>
    </source>
</evidence>
<dbReference type="SUPFAM" id="SSF81321">
    <property type="entry name" value="Family A G protein-coupled receptor-like"/>
    <property type="match status" value="1"/>
</dbReference>
<organism evidence="13 14">
    <name type="scientific">Ornithorhynchus anatinus</name>
    <name type="common">Duckbill platypus</name>
    <dbReference type="NCBI Taxonomy" id="9258"/>
    <lineage>
        <taxon>Eukaryota</taxon>
        <taxon>Metazoa</taxon>
        <taxon>Chordata</taxon>
        <taxon>Craniata</taxon>
        <taxon>Vertebrata</taxon>
        <taxon>Euteleostomi</taxon>
        <taxon>Mammalia</taxon>
        <taxon>Monotremata</taxon>
        <taxon>Ornithorhynchidae</taxon>
        <taxon>Ornithorhynchus</taxon>
    </lineage>
</organism>
<dbReference type="GeneTree" id="ENSGT01030000234553"/>
<keyword evidence="4 11" id="KW-0589">Pheromone response</keyword>
<evidence type="ECO:0000256" key="2">
    <source>
        <dbReference type="ARBA" id="ARBA00010663"/>
    </source>
</evidence>
<feature type="domain" description="G-protein coupled receptors family 1 profile" evidence="12">
    <location>
        <begin position="24"/>
        <end position="286"/>
    </location>
</feature>
<evidence type="ECO:0000256" key="5">
    <source>
        <dbReference type="ARBA" id="ARBA00022692"/>
    </source>
</evidence>
<dbReference type="Pfam" id="PF03402">
    <property type="entry name" value="V1R"/>
    <property type="match status" value="1"/>
</dbReference>
<dbReference type="InParanoid" id="F6ZQD0"/>
<evidence type="ECO:0000256" key="8">
    <source>
        <dbReference type="ARBA" id="ARBA00023136"/>
    </source>
</evidence>
<feature type="transmembrane region" description="Helical" evidence="11">
    <location>
        <begin position="128"/>
        <end position="151"/>
    </location>
</feature>
<dbReference type="InterPro" id="IPR004072">
    <property type="entry name" value="Vmron_rcpt_1"/>
</dbReference>
<dbReference type="PANTHER" id="PTHR24062">
    <property type="entry name" value="VOMERONASAL TYPE-1 RECEPTOR"/>
    <property type="match status" value="1"/>
</dbReference>
<dbReference type="PRINTS" id="PR01534">
    <property type="entry name" value="VOMERONASL1R"/>
</dbReference>
<accession>F6ZQD0</accession>
<evidence type="ECO:0000313" key="14">
    <source>
        <dbReference type="Proteomes" id="UP000002279"/>
    </source>
</evidence>
<evidence type="ECO:0000256" key="4">
    <source>
        <dbReference type="ARBA" id="ARBA00022507"/>
    </source>
</evidence>
<keyword evidence="5 11" id="KW-0812">Transmembrane</keyword>
<evidence type="ECO:0000313" key="13">
    <source>
        <dbReference type="Ensembl" id="ENSOANP00000027821.2"/>
    </source>
</evidence>
<feature type="transmembrane region" description="Helical" evidence="11">
    <location>
        <begin position="6"/>
        <end position="33"/>
    </location>
</feature>
<evidence type="ECO:0000256" key="9">
    <source>
        <dbReference type="ARBA" id="ARBA00023170"/>
    </source>
</evidence>
<dbReference type="Proteomes" id="UP000002279">
    <property type="component" value="Chromosome X3"/>
</dbReference>
<proteinExistence type="inferred from homology"/>
<keyword evidence="10 11" id="KW-0807">Transducer</keyword>
<evidence type="ECO:0000256" key="3">
    <source>
        <dbReference type="ARBA" id="ARBA00022475"/>
    </source>
</evidence>
<dbReference type="GO" id="GO:0005886">
    <property type="term" value="C:plasma membrane"/>
    <property type="evidence" value="ECO:0000318"/>
    <property type="project" value="GO_Central"/>
</dbReference>
<dbReference type="GO" id="GO:0005550">
    <property type="term" value="F:pheromone binding"/>
    <property type="evidence" value="ECO:0000318"/>
    <property type="project" value="GO_Central"/>
</dbReference>
<comment type="subcellular location">
    <subcellularLocation>
        <location evidence="1 11">Cell membrane</location>
        <topology evidence="1 11">Multi-pass membrane protein</topology>
    </subcellularLocation>
</comment>
<reference evidence="13 14" key="1">
    <citation type="journal article" date="2008" name="Nature">
        <title>Genome analysis of the platypus reveals unique signatures of evolution.</title>
        <authorList>
            <person name="Warren W.C."/>
            <person name="Hillier L.W."/>
            <person name="Marshall Graves J.A."/>
            <person name="Birney E."/>
            <person name="Ponting C.P."/>
            <person name="Grutzner F."/>
            <person name="Belov K."/>
            <person name="Miller W."/>
            <person name="Clarke L."/>
            <person name="Chinwalla A.T."/>
            <person name="Yang S.P."/>
            <person name="Heger A."/>
            <person name="Locke D.P."/>
            <person name="Miethke P."/>
            <person name="Waters P.D."/>
            <person name="Veyrunes F."/>
            <person name="Fulton L."/>
            <person name="Fulton B."/>
            <person name="Graves T."/>
            <person name="Wallis J."/>
            <person name="Puente X.S."/>
            <person name="Lopez-Otin C."/>
            <person name="Ordonez G.R."/>
            <person name="Eichler E.E."/>
            <person name="Chen L."/>
            <person name="Cheng Z."/>
            <person name="Deakin J.E."/>
            <person name="Alsop A."/>
            <person name="Thompson K."/>
            <person name="Kirby P."/>
            <person name="Papenfuss A.T."/>
            <person name="Wakefield M.J."/>
            <person name="Olender T."/>
            <person name="Lancet D."/>
            <person name="Huttley G.A."/>
            <person name="Smit A.F."/>
            <person name="Pask A."/>
            <person name="Temple-Smith P."/>
            <person name="Batzer M.A."/>
            <person name="Walker J.A."/>
            <person name="Konkel M.K."/>
            <person name="Harris R.S."/>
            <person name="Whittington C.M."/>
            <person name="Wong E.S."/>
            <person name="Gemmell N.J."/>
            <person name="Buschiazzo E."/>
            <person name="Vargas Jentzsch I.M."/>
            <person name="Merkel A."/>
            <person name="Schmitz J."/>
            <person name="Zemann A."/>
            <person name="Churakov G."/>
            <person name="Kriegs J.O."/>
            <person name="Brosius J."/>
            <person name="Murchison E.P."/>
            <person name="Sachidanandam R."/>
            <person name="Smith C."/>
            <person name="Hannon G.J."/>
            <person name="Tsend-Ayush E."/>
            <person name="McMillan D."/>
            <person name="Attenborough R."/>
            <person name="Rens W."/>
            <person name="Ferguson-Smith M."/>
            <person name="Lefevre C.M."/>
            <person name="Sharp J.A."/>
            <person name="Nicholas K.R."/>
            <person name="Ray D.A."/>
            <person name="Kube M."/>
            <person name="Reinhardt R."/>
            <person name="Pringle T.H."/>
            <person name="Taylor J."/>
            <person name="Jones R.C."/>
            <person name="Nixon B."/>
            <person name="Dacheux J.L."/>
            <person name="Niwa H."/>
            <person name="Sekita Y."/>
            <person name="Huang X."/>
            <person name="Stark A."/>
            <person name="Kheradpour P."/>
            <person name="Kellis M."/>
            <person name="Flicek P."/>
            <person name="Chen Y."/>
            <person name="Webber C."/>
            <person name="Hardison R."/>
            <person name="Nelson J."/>
            <person name="Hallsworth-Pepin K."/>
            <person name="Delehaunty K."/>
            <person name="Markovic C."/>
            <person name="Minx P."/>
            <person name="Feng Y."/>
            <person name="Kremitzki C."/>
            <person name="Mitreva M."/>
            <person name="Glasscock J."/>
            <person name="Wylie T."/>
            <person name="Wohldmann P."/>
            <person name="Thiru P."/>
            <person name="Nhan M.N."/>
            <person name="Pohl C.S."/>
            <person name="Smith S.M."/>
            <person name="Hou S."/>
            <person name="Nefedov M."/>
            <person name="de Jong P.J."/>
            <person name="Renfree M.B."/>
            <person name="Mardis E.R."/>
            <person name="Wilson R.K."/>
        </authorList>
    </citation>
    <scope>NUCLEOTIDE SEQUENCE [LARGE SCALE GENOMIC DNA]</scope>
    <source>
        <strain evidence="13 14">Glennie</strain>
    </source>
</reference>
<keyword evidence="6 11" id="KW-1133">Transmembrane helix</keyword>
<keyword evidence="7 11" id="KW-0297">G-protein coupled receptor</keyword>
<keyword evidence="9 11" id="KW-0675">Receptor</keyword>
<sequence>MDATEISFGMVILLQISIGLAVNIHLLLFYICLVSIKHRLSSSDLILTHLALANVINLLTRGVPDILSLWGLRNFLDDVGCKILIYFHRVARGLSICTTCFLSIFQAITISPGTSRWSRVKAKLPKCVIPCFLSFWVLSLLIDVSALIYIIGPQNITVIEYSFMLTYCSSVSISEETTLLNTAIISLRDLFFMWLMSVASGYMVFVLHRHHRQVRHLHGPGHSPKAMPEVRAAKTVIALVTLYILLYGRDTITLSFLINMKENSPLVLNRNIIISFTFSTVSPFLMIFSDRRVKMFWKRDS</sequence>
<reference evidence="13" key="2">
    <citation type="submission" date="2025-08" db="UniProtKB">
        <authorList>
            <consortium name="Ensembl"/>
        </authorList>
    </citation>
    <scope>IDENTIFICATION</scope>
    <source>
        <strain evidence="13">Glennie</strain>
    </source>
</reference>
<feature type="transmembrane region" description="Helical" evidence="11">
    <location>
        <begin position="229"/>
        <end position="248"/>
    </location>
</feature>
<evidence type="ECO:0000256" key="10">
    <source>
        <dbReference type="ARBA" id="ARBA00023224"/>
    </source>
</evidence>
<dbReference type="AlphaFoldDB" id="F6ZQD0"/>
<keyword evidence="8 11" id="KW-0472">Membrane</keyword>
<protein>
    <recommendedName>
        <fullName evidence="11">Vomeronasal type-1 receptor</fullName>
    </recommendedName>
</protein>
<keyword evidence="3 11" id="KW-1003">Cell membrane</keyword>
<feature type="transmembrane region" description="Helical" evidence="11">
    <location>
        <begin position="268"/>
        <end position="289"/>
    </location>
</feature>
<comment type="similarity">
    <text evidence="2 11">Belongs to the G-protein coupled receptor 1 family.</text>
</comment>
<dbReference type="Gene3D" id="1.20.1070.10">
    <property type="entry name" value="Rhodopsin 7-helix transmembrane proteins"/>
    <property type="match status" value="1"/>
</dbReference>
<evidence type="ECO:0000256" key="6">
    <source>
        <dbReference type="ARBA" id="ARBA00022989"/>
    </source>
</evidence>
<dbReference type="Ensembl" id="ENSOANT00000031619.2">
    <property type="protein sequence ID" value="ENSOANP00000027821.2"/>
    <property type="gene ID" value="ENSOANG00000043352.1"/>
</dbReference>
<name>F6ZQD0_ORNAN</name>